<keyword evidence="2" id="KW-1185">Reference proteome</keyword>
<dbReference type="InParanoid" id="A2DFF9"/>
<dbReference type="GO" id="GO:0004519">
    <property type="term" value="F:endonuclease activity"/>
    <property type="evidence" value="ECO:0007669"/>
    <property type="project" value="UniProtKB-KW"/>
</dbReference>
<evidence type="ECO:0000313" key="1">
    <source>
        <dbReference type="EMBL" id="EAY20887.1"/>
    </source>
</evidence>
<organism evidence="1 2">
    <name type="scientific">Trichomonas vaginalis (strain ATCC PRA-98 / G3)</name>
    <dbReference type="NCBI Taxonomy" id="412133"/>
    <lineage>
        <taxon>Eukaryota</taxon>
        <taxon>Metamonada</taxon>
        <taxon>Parabasalia</taxon>
        <taxon>Trichomonadida</taxon>
        <taxon>Trichomonadidae</taxon>
        <taxon>Trichomonas</taxon>
    </lineage>
</organism>
<dbReference type="EMBL" id="DS113194">
    <property type="protein sequence ID" value="EAY20887.1"/>
    <property type="molecule type" value="Genomic_DNA"/>
</dbReference>
<reference evidence="1" key="2">
    <citation type="journal article" date="2007" name="Science">
        <title>Draft genome sequence of the sexually transmitted pathogen Trichomonas vaginalis.</title>
        <authorList>
            <person name="Carlton J.M."/>
            <person name="Hirt R.P."/>
            <person name="Silva J.C."/>
            <person name="Delcher A.L."/>
            <person name="Schatz M."/>
            <person name="Zhao Q."/>
            <person name="Wortman J.R."/>
            <person name="Bidwell S.L."/>
            <person name="Alsmark U.C.M."/>
            <person name="Besteiro S."/>
            <person name="Sicheritz-Ponten T."/>
            <person name="Noel C.J."/>
            <person name="Dacks J.B."/>
            <person name="Foster P.G."/>
            <person name="Simillion C."/>
            <person name="Van de Peer Y."/>
            <person name="Miranda-Saavedra D."/>
            <person name="Barton G.J."/>
            <person name="Westrop G.D."/>
            <person name="Mueller S."/>
            <person name="Dessi D."/>
            <person name="Fiori P.L."/>
            <person name="Ren Q."/>
            <person name="Paulsen I."/>
            <person name="Zhang H."/>
            <person name="Bastida-Corcuera F.D."/>
            <person name="Simoes-Barbosa A."/>
            <person name="Brown M.T."/>
            <person name="Hayes R.D."/>
            <person name="Mukherjee M."/>
            <person name="Okumura C.Y."/>
            <person name="Schneider R."/>
            <person name="Smith A.J."/>
            <person name="Vanacova S."/>
            <person name="Villalvazo M."/>
            <person name="Haas B.J."/>
            <person name="Pertea M."/>
            <person name="Feldblyum T.V."/>
            <person name="Utterback T.R."/>
            <person name="Shu C.L."/>
            <person name="Osoegawa K."/>
            <person name="de Jong P.J."/>
            <person name="Hrdy I."/>
            <person name="Horvathova L."/>
            <person name="Zubacova Z."/>
            <person name="Dolezal P."/>
            <person name="Malik S.B."/>
            <person name="Logsdon J.M. Jr."/>
            <person name="Henze K."/>
            <person name="Gupta A."/>
            <person name="Wang C.C."/>
            <person name="Dunne R.L."/>
            <person name="Upcroft J.A."/>
            <person name="Upcroft P."/>
            <person name="White O."/>
            <person name="Salzberg S.L."/>
            <person name="Tang P."/>
            <person name="Chiu C.-H."/>
            <person name="Lee Y.-S."/>
            <person name="Embley T.M."/>
            <person name="Coombs G.H."/>
            <person name="Mottram J.C."/>
            <person name="Tachezy J."/>
            <person name="Fraser-Liggett C.M."/>
            <person name="Johnson P.J."/>
        </authorList>
    </citation>
    <scope>NUCLEOTIDE SEQUENCE [LARGE SCALE GENOMIC DNA]</scope>
    <source>
        <strain evidence="1">G3</strain>
    </source>
</reference>
<dbReference type="InterPro" id="IPR036691">
    <property type="entry name" value="Endo/exonu/phosph_ase_sf"/>
</dbReference>
<dbReference type="InterPro" id="IPR050410">
    <property type="entry name" value="CCR4/nocturin_mRNA_transcr"/>
</dbReference>
<dbReference type="Proteomes" id="UP000001542">
    <property type="component" value="Unassembled WGS sequence"/>
</dbReference>
<accession>A2DFF9</accession>
<protein>
    <submittedName>
        <fullName evidence="1">Endonuclease/Exonuclease/phosphatase family protein</fullName>
    </submittedName>
</protein>
<dbReference type="PANTHER" id="PTHR12121">
    <property type="entry name" value="CARBON CATABOLITE REPRESSOR PROTEIN 4"/>
    <property type="match status" value="1"/>
</dbReference>
<dbReference type="RefSeq" id="XP_001581873.1">
    <property type="nucleotide sequence ID" value="XM_001581823.1"/>
</dbReference>
<keyword evidence="1" id="KW-0540">Nuclease</keyword>
<reference evidence="1" key="1">
    <citation type="submission" date="2006-10" db="EMBL/GenBank/DDBJ databases">
        <authorList>
            <person name="Amadeo P."/>
            <person name="Zhao Q."/>
            <person name="Wortman J."/>
            <person name="Fraser-Liggett C."/>
            <person name="Carlton J."/>
        </authorList>
    </citation>
    <scope>NUCLEOTIDE SEQUENCE</scope>
    <source>
        <strain evidence="1">G3</strain>
    </source>
</reference>
<dbReference type="eggNOG" id="KOG0620">
    <property type="taxonomic scope" value="Eukaryota"/>
</dbReference>
<sequence length="424" mass="48718">MNVFHENNEIYGKQIVILPISSEFEKEEYEKKVSKATNVRFLNYPDSTNGLLTFQPLTEVRCLDMRGIKLTALPPEIGLLTNLEYLDIRDNCLDYLPPELSECLKLKTLLYSGNSLFYVSQIQALNNLRQTNQAEDCAPQFKWAVQNGQFSIISWNIIAQHEAKQSRFHSTPARYLAWEYRMEHILNIAQMLKPSLFCLQEIEEKSLHELTERMRTIGYGCVSSFGTRTRIPGAPHSGIATFFLTARLSVERTVTIQFSDLPANEQITKLQLLENDAIFQLSVVRLQGQSFYLIHTSLFPNHFDSKIIEAQINIILDRVKDLSVQKIICGSFGFEPNSKPFNLIKANDQFKCVNYTTPEFFTQWENDEMVISDYIFASSQMYPTGNLVTTTQEDAKSYHHFMPNNQWPSSHLPIGVLIDIKLSN</sequence>
<dbReference type="VEuPathDB" id="TrichDB:TVAG_437120"/>
<dbReference type="SMR" id="A2DFF9"/>
<keyword evidence="1" id="KW-0255">Endonuclease</keyword>
<dbReference type="Gene3D" id="3.60.10.10">
    <property type="entry name" value="Endonuclease/exonuclease/phosphatase"/>
    <property type="match status" value="1"/>
</dbReference>
<evidence type="ECO:0000313" key="2">
    <source>
        <dbReference type="Proteomes" id="UP000001542"/>
    </source>
</evidence>
<gene>
    <name evidence="1" type="ORF">TVAG_437120</name>
</gene>
<proteinExistence type="predicted"/>
<dbReference type="PANTHER" id="PTHR12121:SF100">
    <property type="entry name" value="POLY(A)-SPECIFIC RIBONUCLEASE"/>
    <property type="match status" value="1"/>
</dbReference>
<dbReference type="SUPFAM" id="SSF52058">
    <property type="entry name" value="L domain-like"/>
    <property type="match status" value="1"/>
</dbReference>
<dbReference type="AlphaFoldDB" id="A2DFF9"/>
<dbReference type="SUPFAM" id="SSF56219">
    <property type="entry name" value="DNase I-like"/>
    <property type="match status" value="1"/>
</dbReference>
<dbReference type="OrthoDB" id="428734at2759"/>
<dbReference type="Gene3D" id="3.80.10.10">
    <property type="entry name" value="Ribonuclease Inhibitor"/>
    <property type="match status" value="1"/>
</dbReference>
<name>A2DFF9_TRIV3</name>
<dbReference type="KEGG" id="tva:5466433"/>
<dbReference type="STRING" id="5722.A2DFF9"/>
<dbReference type="InterPro" id="IPR032675">
    <property type="entry name" value="LRR_dom_sf"/>
</dbReference>
<dbReference type="VEuPathDB" id="TrichDB:TVAGG3_0564990"/>
<keyword evidence="1" id="KW-0378">Hydrolase</keyword>